<dbReference type="AlphaFoldDB" id="A0A6A4GBR2"/>
<dbReference type="EMBL" id="ML770889">
    <property type="protein sequence ID" value="KAE9382883.1"/>
    <property type="molecule type" value="Genomic_DNA"/>
</dbReference>
<dbReference type="PROSITE" id="PS51203">
    <property type="entry name" value="CS"/>
    <property type="match status" value="1"/>
</dbReference>
<dbReference type="SUPFAM" id="SSF49764">
    <property type="entry name" value="HSP20-like chaperones"/>
    <property type="match status" value="1"/>
</dbReference>
<dbReference type="GO" id="GO:0005737">
    <property type="term" value="C:cytoplasm"/>
    <property type="evidence" value="ECO:0007669"/>
    <property type="project" value="UniProtKB-SubCell"/>
</dbReference>
<dbReference type="PANTHER" id="PTHR21664:SF1">
    <property type="entry name" value="NUDC DOMAIN-CONTAINING PROTEIN 1"/>
    <property type="match status" value="1"/>
</dbReference>
<protein>
    <recommendedName>
        <fullName evidence="3">NudC domain-containing protein 1</fullName>
    </recommendedName>
</protein>
<dbReference type="GO" id="GO:0005634">
    <property type="term" value="C:nucleus"/>
    <property type="evidence" value="ECO:0007669"/>
    <property type="project" value="UniProtKB-SubCell"/>
</dbReference>
<dbReference type="Pfam" id="PF04969">
    <property type="entry name" value="CS"/>
    <property type="match status" value="1"/>
</dbReference>
<evidence type="ECO:0000313" key="9">
    <source>
        <dbReference type="Proteomes" id="UP000799118"/>
    </source>
</evidence>
<accession>A0A6A4GBR2</accession>
<dbReference type="Gene3D" id="2.60.40.790">
    <property type="match status" value="1"/>
</dbReference>
<gene>
    <name evidence="8" type="ORF">BT96DRAFT_869540</name>
</gene>
<keyword evidence="6" id="KW-0472">Membrane</keyword>
<keyword evidence="9" id="KW-1185">Reference proteome</keyword>
<keyword evidence="5" id="KW-0539">Nucleus</keyword>
<evidence type="ECO:0000256" key="4">
    <source>
        <dbReference type="ARBA" id="ARBA00022490"/>
    </source>
</evidence>
<evidence type="ECO:0000313" key="8">
    <source>
        <dbReference type="EMBL" id="KAE9382883.1"/>
    </source>
</evidence>
<dbReference type="InterPro" id="IPR008978">
    <property type="entry name" value="HSP20-like_chaperone"/>
</dbReference>
<keyword evidence="6" id="KW-1133">Transmembrane helix</keyword>
<reference evidence="8" key="1">
    <citation type="journal article" date="2019" name="Environ. Microbiol.">
        <title>Fungal ecological strategies reflected in gene transcription - a case study of two litter decomposers.</title>
        <authorList>
            <person name="Barbi F."/>
            <person name="Kohler A."/>
            <person name="Barry K."/>
            <person name="Baskaran P."/>
            <person name="Daum C."/>
            <person name="Fauchery L."/>
            <person name="Ihrmark K."/>
            <person name="Kuo A."/>
            <person name="LaButti K."/>
            <person name="Lipzen A."/>
            <person name="Morin E."/>
            <person name="Grigoriev I.V."/>
            <person name="Henrissat B."/>
            <person name="Lindahl B."/>
            <person name="Martin F."/>
        </authorList>
    </citation>
    <scope>NUCLEOTIDE SEQUENCE</scope>
    <source>
        <strain evidence="8">JB14</strain>
    </source>
</reference>
<feature type="non-terminal residue" evidence="8">
    <location>
        <position position="435"/>
    </location>
</feature>
<organism evidence="8 9">
    <name type="scientific">Gymnopus androsaceus JB14</name>
    <dbReference type="NCBI Taxonomy" id="1447944"/>
    <lineage>
        <taxon>Eukaryota</taxon>
        <taxon>Fungi</taxon>
        <taxon>Dikarya</taxon>
        <taxon>Basidiomycota</taxon>
        <taxon>Agaricomycotina</taxon>
        <taxon>Agaricomycetes</taxon>
        <taxon>Agaricomycetidae</taxon>
        <taxon>Agaricales</taxon>
        <taxon>Marasmiineae</taxon>
        <taxon>Omphalotaceae</taxon>
        <taxon>Gymnopus</taxon>
    </lineage>
</organism>
<evidence type="ECO:0000256" key="6">
    <source>
        <dbReference type="SAM" id="Phobius"/>
    </source>
</evidence>
<keyword evidence="6" id="KW-0812">Transmembrane</keyword>
<keyword evidence="4" id="KW-0963">Cytoplasm</keyword>
<evidence type="ECO:0000256" key="5">
    <source>
        <dbReference type="ARBA" id="ARBA00023242"/>
    </source>
</evidence>
<comment type="subcellular location">
    <subcellularLocation>
        <location evidence="2">Cytoplasm</location>
    </subcellularLocation>
    <subcellularLocation>
        <location evidence="1">Nucleus</location>
    </subcellularLocation>
</comment>
<dbReference type="InterPro" id="IPR037895">
    <property type="entry name" value="NUDCD1"/>
</dbReference>
<evidence type="ECO:0000256" key="3">
    <source>
        <dbReference type="ARBA" id="ARBA00018915"/>
    </source>
</evidence>
<dbReference type="OrthoDB" id="428655at2759"/>
<feature type="transmembrane region" description="Helical" evidence="6">
    <location>
        <begin position="336"/>
        <end position="357"/>
    </location>
</feature>
<feature type="domain" description="CS" evidence="7">
    <location>
        <begin position="290"/>
        <end position="388"/>
    </location>
</feature>
<dbReference type="Proteomes" id="UP000799118">
    <property type="component" value="Unassembled WGS sequence"/>
</dbReference>
<evidence type="ECO:0000259" key="7">
    <source>
        <dbReference type="PROSITE" id="PS51203"/>
    </source>
</evidence>
<evidence type="ECO:0000256" key="2">
    <source>
        <dbReference type="ARBA" id="ARBA00004496"/>
    </source>
</evidence>
<sequence length="435" mass="48316">MSTFIANRKLLNPKFEGYKFDFIDQDQFVSRHPLQHPATQATTSTQTWLSFHEVQSRISHNHLTVVNEGTSSIYVDQDYNVVLISIAPETLSPSFRIVYELAKPISSTQNYSEYPSAAYISSELLFVSDGNGFMYLLRTSDSGPFQLAGLYQLMVDESAQPFLIRSVDQVSPDTGIAILSSRHRGPKPEGSTRKTTPVDFDIWAVKFDLSVTETTWEAPRAMNILWHRRGDQVPILSKYDSSRDTFMLIGGSSYRDLQAVVPPPYQPSSDEIAPIPRAGENLDSMQADPAKPPPYSWTQSSDSVTVAFPLPSSTPKSAINIKFSPTSLSLSITESAPASVLPLTFLLVQIILGWYLLDMGTRRADHSYGLLTLYLDKQHEGTKWMQVFASSGKSAAAELSPEDAEVPETLDPSELWLIRESLEKYTAALLTGEDA</sequence>
<dbReference type="PANTHER" id="PTHR21664">
    <property type="entry name" value="CHRONIC MYELOGENOUS LEUKEMIA TUMOR ANTIGEN 66"/>
    <property type="match status" value="1"/>
</dbReference>
<name>A0A6A4GBR2_9AGAR</name>
<proteinExistence type="predicted"/>
<evidence type="ECO:0000256" key="1">
    <source>
        <dbReference type="ARBA" id="ARBA00004123"/>
    </source>
</evidence>
<dbReference type="InterPro" id="IPR007052">
    <property type="entry name" value="CS_dom"/>
</dbReference>